<dbReference type="OMA" id="MARYNGD"/>
<dbReference type="GeneID" id="20642170"/>
<sequence>MRHNRGGACMSSSVHVWPPRKRDRCPSPILCNTYFCRRAKAQAFAPGTSTSTGRACLLATRQFARLLARATEHCVAVSPHRKTPGIFGPPSHKQGSVIMATSERDTQVSHNITERRTASTQVEAPLGCNMQGQHEPMGEFMALHAEANGIIRQMSIAATTSTKEAELEEESKTEENEDNNAPHNKPNKRTQEIDRAENFSGPPGEQLMVREIRSSPALLLMTTLRDRRTSPADFRRAAGRLIMLLLEEALSTISARSIEMTTSTGHQTYGLQRTDEFCGVAVGAEGFPFLVLFHQMEPDAPQGSIHIGLETRQQGQSDWRLEHVDLPSDITRYRILLFSSTVNTGGGECKAIEALCSLGVEESRITLVIILCSTDSLVTICGRFPGVQIITSAIDSKVDSATQVIIPGMGDFMARYNGD</sequence>
<dbReference type="AlphaFoldDB" id="G4ZS82"/>
<evidence type="ECO:0000259" key="2">
    <source>
        <dbReference type="Pfam" id="PF14681"/>
    </source>
</evidence>
<reference evidence="3 4" key="1">
    <citation type="journal article" date="2006" name="Science">
        <title>Phytophthora genome sequences uncover evolutionary origins and mechanisms of pathogenesis.</title>
        <authorList>
            <person name="Tyler B.M."/>
            <person name="Tripathy S."/>
            <person name="Zhang X."/>
            <person name="Dehal P."/>
            <person name="Jiang R.H."/>
            <person name="Aerts A."/>
            <person name="Arredondo F.D."/>
            <person name="Baxter L."/>
            <person name="Bensasson D."/>
            <person name="Beynon J.L."/>
            <person name="Chapman J."/>
            <person name="Damasceno C.M."/>
            <person name="Dorrance A.E."/>
            <person name="Dou D."/>
            <person name="Dickerman A.W."/>
            <person name="Dubchak I.L."/>
            <person name="Garbelotto M."/>
            <person name="Gijzen M."/>
            <person name="Gordon S.G."/>
            <person name="Govers F."/>
            <person name="Grunwald N.J."/>
            <person name="Huang W."/>
            <person name="Ivors K.L."/>
            <person name="Jones R.W."/>
            <person name="Kamoun S."/>
            <person name="Krampis K."/>
            <person name="Lamour K.H."/>
            <person name="Lee M.K."/>
            <person name="McDonald W.H."/>
            <person name="Medina M."/>
            <person name="Meijer H.J."/>
            <person name="Nordberg E.K."/>
            <person name="Maclean D.J."/>
            <person name="Ospina-Giraldo M.D."/>
            <person name="Morris P.F."/>
            <person name="Phuntumart V."/>
            <person name="Putnam N.H."/>
            <person name="Rash S."/>
            <person name="Rose J.K."/>
            <person name="Sakihama Y."/>
            <person name="Salamov A.A."/>
            <person name="Savidor A."/>
            <person name="Scheuring C.F."/>
            <person name="Smith B.M."/>
            <person name="Sobral B.W."/>
            <person name="Terry A."/>
            <person name="Torto-Alalibo T.A."/>
            <person name="Win J."/>
            <person name="Xu Z."/>
            <person name="Zhang H."/>
            <person name="Grigoriev I.V."/>
            <person name="Rokhsar D.S."/>
            <person name="Boore J.L."/>
        </authorList>
    </citation>
    <scope>NUCLEOTIDE SEQUENCE [LARGE SCALE GENOMIC DNA]</scope>
    <source>
        <strain evidence="3 4">P6497</strain>
    </source>
</reference>
<dbReference type="SUPFAM" id="SSF53271">
    <property type="entry name" value="PRTase-like"/>
    <property type="match status" value="1"/>
</dbReference>
<evidence type="ECO:0000313" key="4">
    <source>
        <dbReference type="Proteomes" id="UP000002640"/>
    </source>
</evidence>
<evidence type="ECO:0000256" key="1">
    <source>
        <dbReference type="SAM" id="MobiDB-lite"/>
    </source>
</evidence>
<feature type="domain" description="Phosphoribosyltransferase" evidence="2">
    <location>
        <begin position="218"/>
        <end position="416"/>
    </location>
</feature>
<accession>G4ZS82</accession>
<dbReference type="InterPro" id="IPR029057">
    <property type="entry name" value="PRTase-like"/>
</dbReference>
<dbReference type="Pfam" id="PF14681">
    <property type="entry name" value="UPRTase"/>
    <property type="match status" value="1"/>
</dbReference>
<feature type="compositionally biased region" description="Acidic residues" evidence="1">
    <location>
        <begin position="166"/>
        <end position="178"/>
    </location>
</feature>
<name>G4ZS82_PHYSP</name>
<dbReference type="STRING" id="1094619.G4ZS82"/>
<organism evidence="3 4">
    <name type="scientific">Phytophthora sojae (strain P6497)</name>
    <name type="common">Soybean stem and root rot agent</name>
    <name type="synonym">Phytophthora megasperma f. sp. glycines</name>
    <dbReference type="NCBI Taxonomy" id="1094619"/>
    <lineage>
        <taxon>Eukaryota</taxon>
        <taxon>Sar</taxon>
        <taxon>Stramenopiles</taxon>
        <taxon>Oomycota</taxon>
        <taxon>Peronosporomycetes</taxon>
        <taxon>Peronosporales</taxon>
        <taxon>Peronosporaceae</taxon>
        <taxon>Phytophthora</taxon>
    </lineage>
</organism>
<dbReference type="EMBL" id="JH159156">
    <property type="protein sequence ID" value="EGZ12978.1"/>
    <property type="molecule type" value="Genomic_DNA"/>
</dbReference>
<dbReference type="Gene3D" id="3.40.50.2020">
    <property type="match status" value="1"/>
</dbReference>
<dbReference type="Proteomes" id="UP000002640">
    <property type="component" value="Unassembled WGS sequence"/>
</dbReference>
<proteinExistence type="predicted"/>
<keyword evidence="4" id="KW-1185">Reference proteome</keyword>
<dbReference type="InParanoid" id="G4ZS82"/>
<dbReference type="InterPro" id="IPR000836">
    <property type="entry name" value="PRTase_dom"/>
</dbReference>
<dbReference type="KEGG" id="psoj:PHYSODRAFT_302773"/>
<feature type="region of interest" description="Disordered" evidence="1">
    <location>
        <begin position="159"/>
        <end position="208"/>
    </location>
</feature>
<evidence type="ECO:0000313" key="3">
    <source>
        <dbReference type="EMBL" id="EGZ12978.1"/>
    </source>
</evidence>
<dbReference type="SMR" id="G4ZS82"/>
<protein>
    <recommendedName>
        <fullName evidence="2">Phosphoribosyltransferase domain-containing protein</fullName>
    </recommendedName>
</protein>
<dbReference type="RefSeq" id="XP_009530407.1">
    <property type="nucleotide sequence ID" value="XM_009532112.1"/>
</dbReference>
<gene>
    <name evidence="3" type="ORF">PHYSODRAFT_302773</name>
</gene>